<gene>
    <name evidence="1" type="ORF">CHL78_001855</name>
</gene>
<evidence type="ECO:0000313" key="1">
    <source>
        <dbReference type="EMBL" id="RDY29470.1"/>
    </source>
</evidence>
<sequence>MPRTISHYLFAIDCYDKIEDNNMKNIISNNINLYKFGCQGPNFFNYCNHYSFVNNKNLNLISDLIHNRDINLFFKNMISYSMDNSCIKSIFSNNNLFEVTISYIYGFLSHYILDKNMHPYIYRLQIDLQDQYSKNSRALHKSIETHIDSLLLDKLKNLNPQDFNEHTYLDLSNDELILLCDMYRFLISSVYKKSIIYNDISKCINMFYKTESMLNTHNKVYSRPYLFVKNRTSKTSHIESKIYDNHKHCVNDLSNEDNLTWKNPFTLKDSSSSLLDIYNNSIDEYIKIIKLLNSYLSNQITMNDILIEINDKSYFTNENYKNNYDVKLF</sequence>
<organism evidence="1 2">
    <name type="scientific">Romboutsia weinsteinii</name>
    <dbReference type="NCBI Taxonomy" id="2020949"/>
    <lineage>
        <taxon>Bacteria</taxon>
        <taxon>Bacillati</taxon>
        <taxon>Bacillota</taxon>
        <taxon>Clostridia</taxon>
        <taxon>Peptostreptococcales</taxon>
        <taxon>Peptostreptococcaceae</taxon>
        <taxon>Romboutsia</taxon>
    </lineage>
</organism>
<dbReference type="EMBL" id="NOJY02000002">
    <property type="protein sequence ID" value="RDY29470.1"/>
    <property type="molecule type" value="Genomic_DNA"/>
</dbReference>
<protein>
    <recommendedName>
        <fullName evidence="3">Phospholipase C/D domain-containing protein</fullName>
    </recommendedName>
</protein>
<name>A0A371J9M5_9FIRM</name>
<dbReference type="OrthoDB" id="9810528at2"/>
<dbReference type="Proteomes" id="UP000215694">
    <property type="component" value="Unassembled WGS sequence"/>
</dbReference>
<evidence type="ECO:0000313" key="2">
    <source>
        <dbReference type="Proteomes" id="UP000215694"/>
    </source>
</evidence>
<accession>A0A371J9M5</accession>
<keyword evidence="2" id="KW-1185">Reference proteome</keyword>
<dbReference type="AlphaFoldDB" id="A0A371J9M5"/>
<reference evidence="1 2" key="1">
    <citation type="journal article" date="2017" name="Genome Announc.">
        <title>Draft Genome Sequence of Romboutsia weinsteinii sp. nov. Strain CCRI-19649(T) Isolated from Surface Water.</title>
        <authorList>
            <person name="Maheux A.F."/>
            <person name="Boudreau D.K."/>
            <person name="Berube E."/>
            <person name="Boissinot M."/>
            <person name="Cantin P."/>
            <person name="Raymond F."/>
            <person name="Corbeil J."/>
            <person name="Omar R.F."/>
            <person name="Bergeron M.G."/>
        </authorList>
    </citation>
    <scope>NUCLEOTIDE SEQUENCE [LARGE SCALE GENOMIC DNA]</scope>
    <source>
        <strain evidence="1 2">CCRI-19649</strain>
    </source>
</reference>
<comment type="caution">
    <text evidence="1">The sequence shown here is derived from an EMBL/GenBank/DDBJ whole genome shotgun (WGS) entry which is preliminary data.</text>
</comment>
<dbReference type="RefSeq" id="WP_094366883.1">
    <property type="nucleotide sequence ID" value="NZ_NOJY02000002.1"/>
</dbReference>
<proteinExistence type="predicted"/>
<evidence type="ECO:0008006" key="3">
    <source>
        <dbReference type="Google" id="ProtNLM"/>
    </source>
</evidence>